<reference evidence="1" key="1">
    <citation type="journal article" date="2015" name="Nature">
        <title>Complex archaea that bridge the gap between prokaryotes and eukaryotes.</title>
        <authorList>
            <person name="Spang A."/>
            <person name="Saw J.H."/>
            <person name="Jorgensen S.L."/>
            <person name="Zaremba-Niedzwiedzka K."/>
            <person name="Martijn J."/>
            <person name="Lind A.E."/>
            <person name="van Eijk R."/>
            <person name="Schleper C."/>
            <person name="Guy L."/>
            <person name="Ettema T.J."/>
        </authorList>
    </citation>
    <scope>NUCLEOTIDE SEQUENCE</scope>
</reference>
<proteinExistence type="predicted"/>
<protein>
    <submittedName>
        <fullName evidence="1">Uncharacterized protein</fullName>
    </submittedName>
</protein>
<sequence>MGKSYEELMIELHDTFYNLDGIISWHAGREGRHEIEAAVKTALGIARDVAAACKELPVSGITEPKVVALKGARIADIHSLVDEAISDGKRAAIFISVTGENGDCNWQAFTRGRQLSTAEVVYIGQGLSRAFLERSPTIMTDNSRPHKEDSDS</sequence>
<name>A0A0F9HW24_9ZZZZ</name>
<evidence type="ECO:0000313" key="1">
    <source>
        <dbReference type="EMBL" id="KKM07347.1"/>
    </source>
</evidence>
<gene>
    <name evidence="1" type="ORF">LCGC14_1734890</name>
</gene>
<dbReference type="AlphaFoldDB" id="A0A0F9HW24"/>
<comment type="caution">
    <text evidence="1">The sequence shown here is derived from an EMBL/GenBank/DDBJ whole genome shotgun (WGS) entry which is preliminary data.</text>
</comment>
<organism evidence="1">
    <name type="scientific">marine sediment metagenome</name>
    <dbReference type="NCBI Taxonomy" id="412755"/>
    <lineage>
        <taxon>unclassified sequences</taxon>
        <taxon>metagenomes</taxon>
        <taxon>ecological metagenomes</taxon>
    </lineage>
</organism>
<accession>A0A0F9HW24</accession>
<dbReference type="EMBL" id="LAZR01015793">
    <property type="protein sequence ID" value="KKM07347.1"/>
    <property type="molecule type" value="Genomic_DNA"/>
</dbReference>